<dbReference type="InterPro" id="IPR039426">
    <property type="entry name" value="TonB-dep_rcpt-like"/>
</dbReference>
<evidence type="ECO:0000256" key="15">
    <source>
        <dbReference type="RuleBase" id="RU003357"/>
    </source>
</evidence>
<dbReference type="GO" id="GO:0015344">
    <property type="term" value="F:siderophore uptake transmembrane transporter activity"/>
    <property type="evidence" value="ECO:0007669"/>
    <property type="project" value="TreeGrafter"/>
</dbReference>
<keyword evidence="13 14" id="KW-0998">Cell outer membrane</keyword>
<dbReference type="Pfam" id="PF07715">
    <property type="entry name" value="Plug"/>
    <property type="match status" value="1"/>
</dbReference>
<dbReference type="GO" id="GO:0009279">
    <property type="term" value="C:cell outer membrane"/>
    <property type="evidence" value="ECO:0007669"/>
    <property type="project" value="UniProtKB-SubCell"/>
</dbReference>
<keyword evidence="4 14" id="KW-1134">Transmembrane beta strand</keyword>
<dbReference type="Gene3D" id="2.170.130.10">
    <property type="entry name" value="TonB-dependent receptor, plug domain"/>
    <property type="match status" value="1"/>
</dbReference>
<sequence>MKKYILFYLGSLLAGSALHAQEHNKAKKDTVNSLNEVSVSGEVNKFVQSKASNSLRLKTDIVKIPQNIQVVTSGVLKDQNINNMMEAVTRNVSGAQMIEHWGHFARINMRGFKLPAFRNGMNVEMPWGPLSEDMSMVENIEFVKGPSGFMMSAGEPGGFYNVVTKKPVKKAINEISLSGGSYNSFRGSFDSGGSLTDDHKFQYRVNGMYQTAETHREFEKSHRTSFVPSFRYEFSDNTSITTEFTYQQAKQMIGAAYVFAPSSAGFGSLPRNFSNLDQGFPSTDIEEISFLTNFNHKFSDKWSVEAQYMIMQYKQVGASTWAWDMKNNGDLTRYVSIWDALSANELGQIYTNGEFNTGALTHKVMGGFDFRNLHYYADWGQLGIIDATPFNVFNPVYGNAVYPNFDRTKSIKERGAANQEGIMSYSFYAQDEIWTLDNKLRVTLAARYTEGKTNAYGLRSQDSKITPRFGLSYDIIPSLTGYALYDQSFSPQFGANKALQPFIPEIASDIEGGLKKSWFNDKLRTSVSVYQITKENVLVTDPSDINFSIQVGEIQSKGIEFDMQGQITPELNIILNYANSNVEVTKDSNPANVGNKVAGFSKHITNGWLNYNFKTISFLKGFGASLGYQYQVDRSSWNWGADNHSALPDYFRLDGGLSWKNKHFTINANVNNILNKYLYSGADYGNYVYWQSEPGTNGRLTVTYKF</sequence>
<dbReference type="InterPro" id="IPR037066">
    <property type="entry name" value="Plug_dom_sf"/>
</dbReference>
<evidence type="ECO:0000313" key="19">
    <source>
        <dbReference type="EMBL" id="TGD59223.1"/>
    </source>
</evidence>
<keyword evidence="3 14" id="KW-0813">Transport</keyword>
<evidence type="ECO:0000256" key="8">
    <source>
        <dbReference type="ARBA" id="ARBA00023004"/>
    </source>
</evidence>
<keyword evidence="12 19" id="KW-0675">Receptor</keyword>
<evidence type="ECO:0000256" key="12">
    <source>
        <dbReference type="ARBA" id="ARBA00023170"/>
    </source>
</evidence>
<keyword evidence="6 14" id="KW-0812">Transmembrane</keyword>
<gene>
    <name evidence="19" type="ORF">E4635_05055</name>
</gene>
<keyword evidence="20" id="KW-1185">Reference proteome</keyword>
<name>A0A4Z0LB77_9FLAO</name>
<evidence type="ECO:0000256" key="6">
    <source>
        <dbReference type="ARBA" id="ARBA00022692"/>
    </source>
</evidence>
<dbReference type="EMBL" id="SRLH01000002">
    <property type="protein sequence ID" value="TGD59223.1"/>
    <property type="molecule type" value="Genomic_DNA"/>
</dbReference>
<dbReference type="Proteomes" id="UP000297407">
    <property type="component" value="Unassembled WGS sequence"/>
</dbReference>
<evidence type="ECO:0000256" key="14">
    <source>
        <dbReference type="PROSITE-ProRule" id="PRU01360"/>
    </source>
</evidence>
<feature type="chain" id="PRO_5021277392" evidence="16">
    <location>
        <begin position="21"/>
        <end position="706"/>
    </location>
</feature>
<evidence type="ECO:0000259" key="17">
    <source>
        <dbReference type="Pfam" id="PF00593"/>
    </source>
</evidence>
<dbReference type="OrthoDB" id="9775095at2"/>
<dbReference type="Gene3D" id="2.40.170.20">
    <property type="entry name" value="TonB-dependent receptor, beta-barrel domain"/>
    <property type="match status" value="1"/>
</dbReference>
<evidence type="ECO:0000256" key="13">
    <source>
        <dbReference type="ARBA" id="ARBA00023237"/>
    </source>
</evidence>
<protein>
    <submittedName>
        <fullName evidence="19">TonB-dependent siderophore receptor</fullName>
    </submittedName>
</protein>
<dbReference type="InterPro" id="IPR000531">
    <property type="entry name" value="Beta-barrel_TonB"/>
</dbReference>
<comment type="subcellular location">
    <subcellularLocation>
        <location evidence="1 14">Cell outer membrane</location>
        <topology evidence="1 14">Multi-pass membrane protein</topology>
    </subcellularLocation>
</comment>
<dbReference type="PROSITE" id="PS52016">
    <property type="entry name" value="TONB_DEPENDENT_REC_3"/>
    <property type="match status" value="1"/>
</dbReference>
<keyword evidence="7 16" id="KW-0732">Signal</keyword>
<evidence type="ECO:0000256" key="16">
    <source>
        <dbReference type="SAM" id="SignalP"/>
    </source>
</evidence>
<evidence type="ECO:0000256" key="1">
    <source>
        <dbReference type="ARBA" id="ARBA00004571"/>
    </source>
</evidence>
<evidence type="ECO:0000256" key="7">
    <source>
        <dbReference type="ARBA" id="ARBA00022729"/>
    </source>
</evidence>
<evidence type="ECO:0000256" key="10">
    <source>
        <dbReference type="ARBA" id="ARBA00023077"/>
    </source>
</evidence>
<dbReference type="InterPro" id="IPR036942">
    <property type="entry name" value="Beta-barrel_TonB_sf"/>
</dbReference>
<evidence type="ECO:0000256" key="9">
    <source>
        <dbReference type="ARBA" id="ARBA00023065"/>
    </source>
</evidence>
<comment type="caution">
    <text evidence="19">The sequence shown here is derived from an EMBL/GenBank/DDBJ whole genome shotgun (WGS) entry which is preliminary data.</text>
</comment>
<evidence type="ECO:0000259" key="18">
    <source>
        <dbReference type="Pfam" id="PF07715"/>
    </source>
</evidence>
<organism evidence="19 20">
    <name type="scientific">Flavobacterium humi</name>
    <dbReference type="NCBI Taxonomy" id="2562683"/>
    <lineage>
        <taxon>Bacteria</taxon>
        <taxon>Pseudomonadati</taxon>
        <taxon>Bacteroidota</taxon>
        <taxon>Flavobacteriia</taxon>
        <taxon>Flavobacteriales</taxon>
        <taxon>Flavobacteriaceae</taxon>
        <taxon>Flavobacterium</taxon>
    </lineage>
</organism>
<keyword evidence="10 15" id="KW-0798">TonB box</keyword>
<evidence type="ECO:0000256" key="5">
    <source>
        <dbReference type="ARBA" id="ARBA00022496"/>
    </source>
</evidence>
<dbReference type="InterPro" id="IPR012910">
    <property type="entry name" value="Plug_dom"/>
</dbReference>
<feature type="signal peptide" evidence="16">
    <location>
        <begin position="1"/>
        <end position="20"/>
    </location>
</feature>
<dbReference type="RefSeq" id="WP_135525533.1">
    <property type="nucleotide sequence ID" value="NZ_SRLH01000002.1"/>
</dbReference>
<dbReference type="GO" id="GO:0038023">
    <property type="term" value="F:signaling receptor activity"/>
    <property type="evidence" value="ECO:0007669"/>
    <property type="project" value="InterPro"/>
</dbReference>
<accession>A0A4Z0LB77</accession>
<keyword evidence="8" id="KW-0408">Iron</keyword>
<dbReference type="Pfam" id="PF00593">
    <property type="entry name" value="TonB_dep_Rec_b-barrel"/>
    <property type="match status" value="1"/>
</dbReference>
<keyword evidence="11 14" id="KW-0472">Membrane</keyword>
<evidence type="ECO:0000256" key="3">
    <source>
        <dbReference type="ARBA" id="ARBA00022448"/>
    </source>
</evidence>
<dbReference type="PANTHER" id="PTHR32552">
    <property type="entry name" value="FERRICHROME IRON RECEPTOR-RELATED"/>
    <property type="match status" value="1"/>
</dbReference>
<evidence type="ECO:0000256" key="4">
    <source>
        <dbReference type="ARBA" id="ARBA00022452"/>
    </source>
</evidence>
<dbReference type="SUPFAM" id="SSF56935">
    <property type="entry name" value="Porins"/>
    <property type="match status" value="1"/>
</dbReference>
<dbReference type="NCBIfam" id="TIGR01783">
    <property type="entry name" value="TonB-siderophor"/>
    <property type="match status" value="1"/>
</dbReference>
<evidence type="ECO:0000256" key="11">
    <source>
        <dbReference type="ARBA" id="ARBA00023136"/>
    </source>
</evidence>
<keyword evidence="5" id="KW-0410">Iron transport</keyword>
<dbReference type="CDD" id="cd01347">
    <property type="entry name" value="ligand_gated_channel"/>
    <property type="match status" value="1"/>
</dbReference>
<evidence type="ECO:0000313" key="20">
    <source>
        <dbReference type="Proteomes" id="UP000297407"/>
    </source>
</evidence>
<proteinExistence type="inferred from homology"/>
<feature type="domain" description="TonB-dependent receptor plug" evidence="18">
    <location>
        <begin position="62"/>
        <end position="158"/>
    </location>
</feature>
<comment type="similarity">
    <text evidence="2 14 15">Belongs to the TonB-dependent receptor family.</text>
</comment>
<dbReference type="PANTHER" id="PTHR32552:SF68">
    <property type="entry name" value="FERRICHROME OUTER MEMBRANE TRANSPORTER_PHAGE RECEPTOR"/>
    <property type="match status" value="1"/>
</dbReference>
<dbReference type="GO" id="GO:0015891">
    <property type="term" value="P:siderophore transport"/>
    <property type="evidence" value="ECO:0007669"/>
    <property type="project" value="InterPro"/>
</dbReference>
<evidence type="ECO:0000256" key="2">
    <source>
        <dbReference type="ARBA" id="ARBA00009810"/>
    </source>
</evidence>
<dbReference type="InterPro" id="IPR010105">
    <property type="entry name" value="TonB_sidphr_rcpt"/>
</dbReference>
<keyword evidence="9" id="KW-0406">Ion transport</keyword>
<dbReference type="AlphaFoldDB" id="A0A4Z0LB77"/>
<feature type="domain" description="TonB-dependent receptor-like beta-barrel" evidence="17">
    <location>
        <begin position="234"/>
        <end position="673"/>
    </location>
</feature>
<reference evidence="19 20" key="1">
    <citation type="submission" date="2019-04" db="EMBL/GenBank/DDBJ databases">
        <title>Flavobacterium sp. strain DS2-A Genome sequencing and assembly.</title>
        <authorList>
            <person name="Kim I."/>
        </authorList>
    </citation>
    <scope>NUCLEOTIDE SEQUENCE [LARGE SCALE GENOMIC DNA]</scope>
    <source>
        <strain evidence="19 20">DS2-A</strain>
    </source>
</reference>